<dbReference type="Gene3D" id="3.30.890.10">
    <property type="entry name" value="Methyl-cpg-binding Protein 2, Chain A"/>
    <property type="match status" value="1"/>
</dbReference>
<organism evidence="3">
    <name type="scientific">Noccaea caerulescens</name>
    <name type="common">Alpine penny-cress</name>
    <name type="synonym">Thlaspi caerulescens</name>
    <dbReference type="NCBI Taxonomy" id="107243"/>
    <lineage>
        <taxon>Eukaryota</taxon>
        <taxon>Viridiplantae</taxon>
        <taxon>Streptophyta</taxon>
        <taxon>Embryophyta</taxon>
        <taxon>Tracheophyta</taxon>
        <taxon>Spermatophyta</taxon>
        <taxon>Magnoliopsida</taxon>
        <taxon>eudicotyledons</taxon>
        <taxon>Gunneridae</taxon>
        <taxon>Pentapetalae</taxon>
        <taxon>rosids</taxon>
        <taxon>malvids</taxon>
        <taxon>Brassicales</taxon>
        <taxon>Brassicaceae</taxon>
        <taxon>Coluteocarpeae</taxon>
        <taxon>Noccaea</taxon>
    </lineage>
</organism>
<feature type="region of interest" description="Disordered" evidence="1">
    <location>
        <begin position="159"/>
        <end position="205"/>
    </location>
</feature>
<evidence type="ECO:0000256" key="1">
    <source>
        <dbReference type="SAM" id="MobiDB-lite"/>
    </source>
</evidence>
<accession>A0A1J3IT09</accession>
<dbReference type="InterPro" id="IPR038945">
    <property type="entry name" value="MBD13-like"/>
</dbReference>
<protein>
    <submittedName>
        <fullName evidence="3">Methyl-CpG-binding domain-containing protein 13</fullName>
    </submittedName>
</protein>
<feature type="region of interest" description="Disordered" evidence="1">
    <location>
        <begin position="512"/>
        <end position="533"/>
    </location>
</feature>
<reference evidence="3" key="1">
    <citation type="submission" date="2016-07" db="EMBL/GenBank/DDBJ databases">
        <title>De novo transcriptome assembly of four accessions of the metal hyperaccumulator plant Noccaea caerulescens.</title>
        <authorList>
            <person name="Blande D."/>
            <person name="Halimaa P."/>
            <person name="Tervahauta A.I."/>
            <person name="Aarts M.G."/>
            <person name="Karenlampi S.O."/>
        </authorList>
    </citation>
    <scope>NUCLEOTIDE SEQUENCE</scope>
</reference>
<dbReference type="GO" id="GO:0003677">
    <property type="term" value="F:DNA binding"/>
    <property type="evidence" value="ECO:0007669"/>
    <property type="project" value="InterPro"/>
</dbReference>
<name>A0A1J3IT09_NOCCA</name>
<dbReference type="AlphaFoldDB" id="A0A1J3IT09"/>
<gene>
    <name evidence="3" type="ORF">MP_TR5207_c0_g1_i1_g.14302</name>
</gene>
<evidence type="ECO:0000259" key="2">
    <source>
        <dbReference type="PROSITE" id="PS50982"/>
    </source>
</evidence>
<sequence length="533" mass="58017">MDGEGISDGSPAERKVEIGVKKNGRKVTVEKSAAEGLPEGWTKKIIISNRPGRKDRRDPFFIDPKSEYIFQSFKDASRYVETGNLGHYARKLKESDIEDDDDSGNGKNVLLLESADDLLPEEKNINSKVISDLRIVTSQVLEGLGNKEEAKDVIEKQPIAKRVTRSQAKATKNEEVDNVKSRLRSASSQSPVKKEVRDSTEKQITRSKAIVKKKKNELTNSVARRASKRLAGIELEPTPELKTRAKSQRILPLNLDDGKCKQPVNLGGTGGLKKTDIPLNEEVAKSFSEQSSPPKPNVSAEMEVQIEKICKPLVGRSGSGDDKKMKMPLVWEQNPVFHLDGYKHKEEMSPVSPLSGQTSGAAGKRLGRSSPKANKVTSPILPLSSNVVRGNSSEVMEKNINTNTTSFSSSSSSSSSSAFDSTLADLWKDPCIAFAIKTLTGEESLTAATSSASNNNQAKQKEVAFFAPETLGNVNTGSADPGTTSEDIWKDPCIDFAIKTLTGAIPIELDEPDARLKPRTSAAVQEQGGRQRK</sequence>
<proteinExistence type="predicted"/>
<feature type="compositionally biased region" description="Basic and acidic residues" evidence="1">
    <location>
        <begin position="171"/>
        <end position="180"/>
    </location>
</feature>
<evidence type="ECO:0000313" key="3">
    <source>
        <dbReference type="EMBL" id="JAU83109.1"/>
    </source>
</evidence>
<dbReference type="InterPro" id="IPR001739">
    <property type="entry name" value="Methyl_CpG_DNA-bd"/>
</dbReference>
<feature type="domain" description="MBD" evidence="2">
    <location>
        <begin position="27"/>
        <end position="102"/>
    </location>
</feature>
<feature type="compositionally biased region" description="Basic and acidic residues" evidence="1">
    <location>
        <begin position="192"/>
        <end position="204"/>
    </location>
</feature>
<dbReference type="EMBL" id="GEVM01022829">
    <property type="protein sequence ID" value="JAU83109.1"/>
    <property type="molecule type" value="Transcribed_RNA"/>
</dbReference>
<dbReference type="PROSITE" id="PS50982">
    <property type="entry name" value="MBD"/>
    <property type="match status" value="1"/>
</dbReference>
<dbReference type="PANTHER" id="PTHR34067:SF24">
    <property type="entry name" value="METHYL-CPG-BINDING DOMAIN-CONTAINING PROTEIN 13"/>
    <property type="match status" value="1"/>
</dbReference>
<dbReference type="PANTHER" id="PTHR34067">
    <property type="entry name" value="OS04G0193200 PROTEIN"/>
    <property type="match status" value="1"/>
</dbReference>
<feature type="region of interest" description="Disordered" evidence="1">
    <location>
        <begin position="347"/>
        <end position="378"/>
    </location>
</feature>